<evidence type="ECO:0000313" key="2">
    <source>
        <dbReference type="EMBL" id="MBE1506894.1"/>
    </source>
</evidence>
<accession>A0ABR9IUK0</accession>
<dbReference type="RefSeq" id="WP_192730532.1">
    <property type="nucleotide sequence ID" value="NZ_BAAAVL010000014.1"/>
</dbReference>
<gene>
    <name evidence="2" type="ORF">H4W29_004075</name>
</gene>
<organism evidence="2 3">
    <name type="scientific">Rhizobium viscosum</name>
    <name type="common">Arthrobacter viscosus</name>
    <dbReference type="NCBI Taxonomy" id="1673"/>
    <lineage>
        <taxon>Bacteria</taxon>
        <taxon>Pseudomonadati</taxon>
        <taxon>Pseudomonadota</taxon>
        <taxon>Alphaproteobacteria</taxon>
        <taxon>Hyphomicrobiales</taxon>
        <taxon>Rhizobiaceae</taxon>
        <taxon>Rhizobium/Agrobacterium group</taxon>
        <taxon>Rhizobium</taxon>
    </lineage>
</organism>
<proteinExistence type="predicted"/>
<reference evidence="2 3" key="1">
    <citation type="submission" date="2020-10" db="EMBL/GenBank/DDBJ databases">
        <title>Sequencing the genomes of 1000 actinobacteria strains.</title>
        <authorList>
            <person name="Klenk H.-P."/>
        </authorList>
    </citation>
    <scope>NUCLEOTIDE SEQUENCE [LARGE SCALE GENOMIC DNA]</scope>
    <source>
        <strain evidence="2 3">DSM 7307</strain>
    </source>
</reference>
<evidence type="ECO:0000256" key="1">
    <source>
        <dbReference type="SAM" id="MobiDB-lite"/>
    </source>
</evidence>
<name>A0ABR9IUK0_RHIVS</name>
<sequence length="80" mass="8962">MLDGRAILVAPDLEKLSGYEAALAKGWSPDPRRIGDTGFIEAELKDLRNDPSRYFDKPMGRHVSAERQLARNPAEARKPE</sequence>
<dbReference type="Proteomes" id="UP000620262">
    <property type="component" value="Unassembled WGS sequence"/>
</dbReference>
<feature type="region of interest" description="Disordered" evidence="1">
    <location>
        <begin position="51"/>
        <end position="80"/>
    </location>
</feature>
<evidence type="ECO:0000313" key="3">
    <source>
        <dbReference type="Proteomes" id="UP000620262"/>
    </source>
</evidence>
<dbReference type="EMBL" id="JADBEC010000001">
    <property type="protein sequence ID" value="MBE1506894.1"/>
    <property type="molecule type" value="Genomic_DNA"/>
</dbReference>
<comment type="caution">
    <text evidence="2">The sequence shown here is derived from an EMBL/GenBank/DDBJ whole genome shotgun (WGS) entry which is preliminary data.</text>
</comment>
<keyword evidence="3" id="KW-1185">Reference proteome</keyword>
<protein>
    <submittedName>
        <fullName evidence="2">Uncharacterized protein</fullName>
    </submittedName>
</protein>